<dbReference type="SUPFAM" id="SSF57850">
    <property type="entry name" value="RING/U-box"/>
    <property type="match status" value="1"/>
</dbReference>
<evidence type="ECO:0000256" key="5">
    <source>
        <dbReference type="ARBA" id="ARBA00022679"/>
    </source>
</evidence>
<evidence type="ECO:0000259" key="16">
    <source>
        <dbReference type="PROSITE" id="PS50089"/>
    </source>
</evidence>
<evidence type="ECO:0000256" key="4">
    <source>
        <dbReference type="ARBA" id="ARBA00012483"/>
    </source>
</evidence>
<evidence type="ECO:0000256" key="10">
    <source>
        <dbReference type="ARBA" id="ARBA00022833"/>
    </source>
</evidence>
<evidence type="ECO:0000256" key="13">
    <source>
        <dbReference type="ARBA" id="ARBA00024209"/>
    </source>
</evidence>
<keyword evidence="18" id="KW-1185">Reference proteome</keyword>
<comment type="catalytic activity">
    <reaction evidence="1">
        <text>S-ubiquitinyl-[E2 ubiquitin-conjugating enzyme]-L-cysteine + [acceptor protein]-L-lysine = [E2 ubiquitin-conjugating enzyme]-L-cysteine + N(6)-ubiquitinyl-[acceptor protein]-L-lysine.</text>
        <dbReference type="EC" id="2.3.2.27"/>
    </reaction>
</comment>
<keyword evidence="7" id="KW-0479">Metal-binding</keyword>
<keyword evidence="11 15" id="KW-1133">Transmembrane helix</keyword>
<evidence type="ECO:0000256" key="15">
    <source>
        <dbReference type="SAM" id="Phobius"/>
    </source>
</evidence>
<dbReference type="AlphaFoldDB" id="A0A067L6V3"/>
<feature type="transmembrane region" description="Helical" evidence="15">
    <location>
        <begin position="24"/>
        <end position="45"/>
    </location>
</feature>
<feature type="domain" description="RING-type" evidence="16">
    <location>
        <begin position="113"/>
        <end position="155"/>
    </location>
</feature>
<accession>A0A067L6V3</accession>
<dbReference type="UniPathway" id="UPA00143"/>
<dbReference type="PANTHER" id="PTHR46913:SF1">
    <property type="entry name" value="RING-H2 FINGER PROTEIN ATL16"/>
    <property type="match status" value="1"/>
</dbReference>
<keyword evidence="9" id="KW-0833">Ubl conjugation pathway</keyword>
<dbReference type="PANTHER" id="PTHR46913">
    <property type="entry name" value="RING-H2 FINGER PROTEIN ATL16"/>
    <property type="match status" value="1"/>
</dbReference>
<evidence type="ECO:0000256" key="14">
    <source>
        <dbReference type="PROSITE-ProRule" id="PRU00175"/>
    </source>
</evidence>
<dbReference type="CDD" id="cd16461">
    <property type="entry name" value="RING-H2_EL5-like"/>
    <property type="match status" value="1"/>
</dbReference>
<comment type="similarity">
    <text evidence="13">Belongs to the RING-type zinc finger family. ATL subfamily.</text>
</comment>
<keyword evidence="10" id="KW-0862">Zinc</keyword>
<comment type="subcellular location">
    <subcellularLocation>
        <location evidence="2">Membrane</location>
        <topology evidence="2">Single-pass membrane protein</topology>
    </subcellularLocation>
</comment>
<protein>
    <recommendedName>
        <fullName evidence="4">RING-type E3 ubiquitin transferase</fullName>
        <ecNumber evidence="4">2.3.2.27</ecNumber>
    </recommendedName>
</protein>
<dbReference type="InterPro" id="IPR044600">
    <property type="entry name" value="ATL1/ATL16-like"/>
</dbReference>
<evidence type="ECO:0000256" key="2">
    <source>
        <dbReference type="ARBA" id="ARBA00004167"/>
    </source>
</evidence>
<evidence type="ECO:0000313" key="17">
    <source>
        <dbReference type="EMBL" id="KDP44186.1"/>
    </source>
</evidence>
<proteinExistence type="inferred from homology"/>
<dbReference type="GO" id="GO:0016020">
    <property type="term" value="C:membrane"/>
    <property type="evidence" value="ECO:0007669"/>
    <property type="project" value="UniProtKB-SubCell"/>
</dbReference>
<evidence type="ECO:0000256" key="12">
    <source>
        <dbReference type="ARBA" id="ARBA00023136"/>
    </source>
</evidence>
<keyword evidence="5" id="KW-0808">Transferase</keyword>
<dbReference type="GO" id="GO:0061630">
    <property type="term" value="F:ubiquitin protein ligase activity"/>
    <property type="evidence" value="ECO:0007669"/>
    <property type="project" value="UniProtKB-EC"/>
</dbReference>
<reference evidence="17 18" key="1">
    <citation type="journal article" date="2014" name="PLoS ONE">
        <title>Global Analysis of Gene Expression Profiles in Physic Nut (Jatropha curcas L.) Seedlings Exposed to Salt Stress.</title>
        <authorList>
            <person name="Zhang L."/>
            <person name="Zhang C."/>
            <person name="Wu P."/>
            <person name="Chen Y."/>
            <person name="Li M."/>
            <person name="Jiang H."/>
            <person name="Wu G."/>
        </authorList>
    </citation>
    <scope>NUCLEOTIDE SEQUENCE [LARGE SCALE GENOMIC DNA]</scope>
    <source>
        <strain evidence="18">cv. GZQX0401</strain>
        <tissue evidence="17">Young leaves</tissue>
    </source>
</reference>
<evidence type="ECO:0000256" key="7">
    <source>
        <dbReference type="ARBA" id="ARBA00022723"/>
    </source>
</evidence>
<dbReference type="OrthoDB" id="842550at2759"/>
<dbReference type="EC" id="2.3.2.27" evidence="4"/>
<dbReference type="GO" id="GO:0016567">
    <property type="term" value="P:protein ubiquitination"/>
    <property type="evidence" value="ECO:0007669"/>
    <property type="project" value="UniProtKB-UniPathway"/>
</dbReference>
<comment type="pathway">
    <text evidence="3">Protein modification; protein ubiquitination.</text>
</comment>
<evidence type="ECO:0000256" key="6">
    <source>
        <dbReference type="ARBA" id="ARBA00022692"/>
    </source>
</evidence>
<gene>
    <name evidence="17" type="ORF">JCGZ_05653</name>
</gene>
<sequence length="200" mass="23198">MLPLTSSPPPVSEFHPEDFPSQQWNPYVIGPLIAMCIVVVIFSYYKIIKRLCCALNTLTFSRNHVQTRHLSVEDPSLQYQSHGLESIVMDSLPISQFKKEKEQEETRQSNSECAVCLGEFEEGEWLKHLPNCAHVFHVACIDTWFQTHSSCPLCRSLVYENSISINTLIESLQREDFFHQRAEYYQILRSQIFRNSATRP</sequence>
<keyword evidence="8 14" id="KW-0863">Zinc-finger</keyword>
<dbReference type="FunFam" id="3.30.40.10:FF:000187">
    <property type="entry name" value="E3 ubiquitin-protein ligase ATL6"/>
    <property type="match status" value="1"/>
</dbReference>
<evidence type="ECO:0000256" key="9">
    <source>
        <dbReference type="ARBA" id="ARBA00022786"/>
    </source>
</evidence>
<dbReference type="SMART" id="SM00184">
    <property type="entry name" value="RING"/>
    <property type="match status" value="1"/>
</dbReference>
<dbReference type="PROSITE" id="PS50089">
    <property type="entry name" value="ZF_RING_2"/>
    <property type="match status" value="1"/>
</dbReference>
<dbReference type="InterPro" id="IPR013083">
    <property type="entry name" value="Znf_RING/FYVE/PHD"/>
</dbReference>
<dbReference type="InterPro" id="IPR001841">
    <property type="entry name" value="Znf_RING"/>
</dbReference>
<evidence type="ECO:0000256" key="11">
    <source>
        <dbReference type="ARBA" id="ARBA00022989"/>
    </source>
</evidence>
<dbReference type="Proteomes" id="UP000027138">
    <property type="component" value="Unassembled WGS sequence"/>
</dbReference>
<keyword evidence="6 15" id="KW-0812">Transmembrane</keyword>
<dbReference type="Gene3D" id="3.30.40.10">
    <property type="entry name" value="Zinc/RING finger domain, C3HC4 (zinc finger)"/>
    <property type="match status" value="1"/>
</dbReference>
<dbReference type="EMBL" id="KK914256">
    <property type="protein sequence ID" value="KDP44186.1"/>
    <property type="molecule type" value="Genomic_DNA"/>
</dbReference>
<evidence type="ECO:0000256" key="1">
    <source>
        <dbReference type="ARBA" id="ARBA00000900"/>
    </source>
</evidence>
<keyword evidence="12 15" id="KW-0472">Membrane</keyword>
<evidence type="ECO:0000256" key="8">
    <source>
        <dbReference type="ARBA" id="ARBA00022771"/>
    </source>
</evidence>
<dbReference type="GO" id="GO:0008270">
    <property type="term" value="F:zinc ion binding"/>
    <property type="evidence" value="ECO:0007669"/>
    <property type="project" value="UniProtKB-KW"/>
</dbReference>
<evidence type="ECO:0000313" key="18">
    <source>
        <dbReference type="Proteomes" id="UP000027138"/>
    </source>
</evidence>
<organism evidence="17 18">
    <name type="scientific">Jatropha curcas</name>
    <name type="common">Barbados nut</name>
    <dbReference type="NCBI Taxonomy" id="180498"/>
    <lineage>
        <taxon>Eukaryota</taxon>
        <taxon>Viridiplantae</taxon>
        <taxon>Streptophyta</taxon>
        <taxon>Embryophyta</taxon>
        <taxon>Tracheophyta</taxon>
        <taxon>Spermatophyta</taxon>
        <taxon>Magnoliopsida</taxon>
        <taxon>eudicotyledons</taxon>
        <taxon>Gunneridae</taxon>
        <taxon>Pentapetalae</taxon>
        <taxon>rosids</taxon>
        <taxon>fabids</taxon>
        <taxon>Malpighiales</taxon>
        <taxon>Euphorbiaceae</taxon>
        <taxon>Crotonoideae</taxon>
        <taxon>Jatropheae</taxon>
        <taxon>Jatropha</taxon>
    </lineage>
</organism>
<dbReference type="Pfam" id="PF13639">
    <property type="entry name" value="zf-RING_2"/>
    <property type="match status" value="1"/>
</dbReference>
<evidence type="ECO:0000256" key="3">
    <source>
        <dbReference type="ARBA" id="ARBA00004906"/>
    </source>
</evidence>
<name>A0A067L6V3_JATCU</name>